<dbReference type="Gene3D" id="3.90.820.10">
    <property type="entry name" value="Structural Genomics, Unknown Function 30-nov-00 1gh9 Mol_id"/>
    <property type="match status" value="1"/>
</dbReference>
<dbReference type="RefSeq" id="WP_155350914.1">
    <property type="nucleotide sequence ID" value="NZ_BAAAHM010000057.1"/>
</dbReference>
<organism evidence="2 3">
    <name type="scientific">Acrocarpospora pleiomorpha</name>
    <dbReference type="NCBI Taxonomy" id="90975"/>
    <lineage>
        <taxon>Bacteria</taxon>
        <taxon>Bacillati</taxon>
        <taxon>Actinomycetota</taxon>
        <taxon>Actinomycetes</taxon>
        <taxon>Streptosporangiales</taxon>
        <taxon>Streptosporangiaceae</taxon>
        <taxon>Acrocarpospora</taxon>
    </lineage>
</organism>
<reference evidence="2 3" key="1">
    <citation type="submission" date="2019-10" db="EMBL/GenBank/DDBJ databases">
        <title>Whole genome shotgun sequence of Acrocarpospora pleiomorpha NBRC 16267.</title>
        <authorList>
            <person name="Ichikawa N."/>
            <person name="Kimura A."/>
            <person name="Kitahashi Y."/>
            <person name="Komaki H."/>
            <person name="Oguchi A."/>
        </authorList>
    </citation>
    <scope>NUCLEOTIDE SEQUENCE [LARGE SCALE GENOMIC DNA]</scope>
    <source>
        <strain evidence="2 3">NBRC 16267</strain>
    </source>
</reference>
<feature type="domain" description="MbtH-like" evidence="1">
    <location>
        <begin position="3"/>
        <end position="56"/>
    </location>
</feature>
<evidence type="ECO:0000259" key="1">
    <source>
        <dbReference type="SMART" id="SM00923"/>
    </source>
</evidence>
<evidence type="ECO:0000313" key="3">
    <source>
        <dbReference type="Proteomes" id="UP000377595"/>
    </source>
</evidence>
<dbReference type="InterPro" id="IPR005153">
    <property type="entry name" value="MbtH-like_dom"/>
</dbReference>
<dbReference type="SUPFAM" id="SSF160582">
    <property type="entry name" value="MbtH-like"/>
    <property type="match status" value="1"/>
</dbReference>
<dbReference type="Proteomes" id="UP000377595">
    <property type="component" value="Unassembled WGS sequence"/>
</dbReference>
<dbReference type="SMART" id="SM00923">
    <property type="entry name" value="MbtH"/>
    <property type="match status" value="1"/>
</dbReference>
<proteinExistence type="predicted"/>
<name>A0A5M3XZ38_9ACTN</name>
<dbReference type="InterPro" id="IPR038020">
    <property type="entry name" value="MbtH-like_sf"/>
</dbReference>
<gene>
    <name evidence="2" type="ORF">Aple_090750</name>
</gene>
<evidence type="ECO:0000313" key="2">
    <source>
        <dbReference type="EMBL" id="GES26176.1"/>
    </source>
</evidence>
<sequence>MESALSREGATVPTFTVIISQEGQYALWPADSDPPDGWRATGVDGVHQEHLNHIAQVWGVHGTIV</sequence>
<dbReference type="Pfam" id="PF03621">
    <property type="entry name" value="MbtH"/>
    <property type="match status" value="1"/>
</dbReference>
<comment type="caution">
    <text evidence="2">The sequence shown here is derived from an EMBL/GenBank/DDBJ whole genome shotgun (WGS) entry which is preliminary data.</text>
</comment>
<keyword evidence="3" id="KW-1185">Reference proteome</keyword>
<dbReference type="EMBL" id="BLAF01000081">
    <property type="protein sequence ID" value="GES26176.1"/>
    <property type="molecule type" value="Genomic_DNA"/>
</dbReference>
<accession>A0A5M3XZ38</accession>
<dbReference type="OrthoDB" id="3540359at2"/>
<protein>
    <recommendedName>
        <fullName evidence="1">MbtH-like domain-containing protein</fullName>
    </recommendedName>
</protein>
<dbReference type="AlphaFoldDB" id="A0A5M3XZ38"/>